<proteinExistence type="inferred from homology"/>
<evidence type="ECO:0000256" key="2">
    <source>
        <dbReference type="ARBA" id="ARBA00012418"/>
    </source>
</evidence>
<evidence type="ECO:0000256" key="1">
    <source>
        <dbReference type="ARBA" id="ARBA00006835"/>
    </source>
</evidence>
<dbReference type="EC" id="2.7.7.6" evidence="2"/>
<dbReference type="Pfam" id="PF04563">
    <property type="entry name" value="RNA_pol_Rpb2_1"/>
    <property type="match status" value="1"/>
</dbReference>
<dbReference type="AlphaFoldDB" id="A0AAV7KEX0"/>
<comment type="similarity">
    <text evidence="1 7">Belongs to the RNA polymerase beta chain family.</text>
</comment>
<dbReference type="InterPro" id="IPR007644">
    <property type="entry name" value="RNA_pol_bsu_protrusion"/>
</dbReference>
<reference evidence="12 13" key="1">
    <citation type="journal article" date="2023" name="BMC Biol.">
        <title>The compact genome of the sponge Oopsacas minuta (Hexactinellida) is lacking key metazoan core genes.</title>
        <authorList>
            <person name="Santini S."/>
            <person name="Schenkelaars Q."/>
            <person name="Jourda C."/>
            <person name="Duchesne M."/>
            <person name="Belahbib H."/>
            <person name="Rocher C."/>
            <person name="Selva M."/>
            <person name="Riesgo A."/>
            <person name="Vervoort M."/>
            <person name="Leys S.P."/>
            <person name="Kodjabachian L."/>
            <person name="Le Bivic A."/>
            <person name="Borchiellini C."/>
            <person name="Claverie J.M."/>
            <person name="Renard E."/>
        </authorList>
    </citation>
    <scope>NUCLEOTIDE SEQUENCE [LARGE SCALE GENOMIC DNA]</scope>
    <source>
        <strain evidence="12">SPO-2</strain>
    </source>
</reference>
<evidence type="ECO:0000259" key="9">
    <source>
        <dbReference type="Pfam" id="PF04563"/>
    </source>
</evidence>
<feature type="domain" description="RNA polymerase Rpb2" evidence="8">
    <location>
        <begin position="215"/>
        <end position="343"/>
    </location>
</feature>
<evidence type="ECO:0000256" key="5">
    <source>
        <dbReference type="ARBA" id="ARBA00022695"/>
    </source>
</evidence>
<dbReference type="GO" id="GO:0032549">
    <property type="term" value="F:ribonucleoside binding"/>
    <property type="evidence" value="ECO:0007669"/>
    <property type="project" value="InterPro"/>
</dbReference>
<feature type="domain" description="DNA-directed RNA polymerase I subunit RPA2" evidence="11">
    <location>
        <begin position="539"/>
        <end position="596"/>
    </location>
</feature>
<dbReference type="Gene3D" id="3.90.1110.10">
    <property type="entry name" value="RNA polymerase Rpb2, domain 2"/>
    <property type="match status" value="1"/>
</dbReference>
<evidence type="ECO:0000256" key="3">
    <source>
        <dbReference type="ARBA" id="ARBA00022478"/>
    </source>
</evidence>
<dbReference type="EMBL" id="JAKMXF010000053">
    <property type="protein sequence ID" value="KAI6659718.1"/>
    <property type="molecule type" value="Genomic_DNA"/>
</dbReference>
<evidence type="ECO:0000313" key="13">
    <source>
        <dbReference type="Proteomes" id="UP001165289"/>
    </source>
</evidence>
<dbReference type="InterPro" id="IPR009674">
    <property type="entry name" value="Rpa2_dom_4"/>
</dbReference>
<feature type="domain" description="RNA polymerase Rpb2" evidence="10">
    <location>
        <begin position="427"/>
        <end position="491"/>
    </location>
</feature>
<feature type="domain" description="RNA polymerase beta subunit protrusion" evidence="9">
    <location>
        <begin position="5"/>
        <end position="381"/>
    </location>
</feature>
<keyword evidence="4" id="KW-0808">Transferase</keyword>
<evidence type="ECO:0000259" key="10">
    <source>
        <dbReference type="Pfam" id="PF04565"/>
    </source>
</evidence>
<protein>
    <recommendedName>
        <fullName evidence="2">DNA-directed RNA polymerase</fullName>
        <ecNumber evidence="2">2.7.7.6</ecNumber>
    </recommendedName>
</protein>
<keyword evidence="13" id="KW-1185">Reference proteome</keyword>
<evidence type="ECO:0000259" key="8">
    <source>
        <dbReference type="Pfam" id="PF04561"/>
    </source>
</evidence>
<dbReference type="Pfam" id="PF04561">
    <property type="entry name" value="RNA_pol_Rpb2_2"/>
    <property type="match status" value="1"/>
</dbReference>
<dbReference type="InterPro" id="IPR007645">
    <property type="entry name" value="RNA_pol_Rpb2_3"/>
</dbReference>
<gene>
    <name evidence="12" type="ORF">LOD99_10708</name>
</gene>
<dbReference type="Pfam" id="PF04565">
    <property type="entry name" value="RNA_pol_Rpb2_3"/>
    <property type="match status" value="1"/>
</dbReference>
<accession>A0AAV7KEX0</accession>
<evidence type="ECO:0000259" key="11">
    <source>
        <dbReference type="Pfam" id="PF06883"/>
    </source>
</evidence>
<dbReference type="InterPro" id="IPR015712">
    <property type="entry name" value="DNA-dir_RNA_pol_su2"/>
</dbReference>
<dbReference type="InterPro" id="IPR037034">
    <property type="entry name" value="RNA_pol_Rpb2_2_sf"/>
</dbReference>
<dbReference type="Gene3D" id="3.90.1070.20">
    <property type="match status" value="1"/>
</dbReference>
<dbReference type="Proteomes" id="UP001165289">
    <property type="component" value="Unassembled WGS sequence"/>
</dbReference>
<dbReference type="SUPFAM" id="SSF64484">
    <property type="entry name" value="beta and beta-prime subunits of DNA dependent RNA-polymerase"/>
    <property type="match status" value="1"/>
</dbReference>
<keyword evidence="6" id="KW-0804">Transcription</keyword>
<comment type="caution">
    <text evidence="12">The sequence shown here is derived from an EMBL/GenBank/DDBJ whole genome shotgun (WGS) entry which is preliminary data.</text>
</comment>
<evidence type="ECO:0000313" key="12">
    <source>
        <dbReference type="EMBL" id="KAI6659718.1"/>
    </source>
</evidence>
<sequence length="617" mass="70141">MIRLLVLPHIASFNSMVDMLELMARNLPSLEFNGYPGKRTLFFIDDLRFGFSGDKPNSLSDSTNSGMSPSECKLRGQSYIGWMKLSWCLSEDGIVICQSHKFIDQIPIMVMSKLCMLHKLSGYELMQHGEEENEAGGYFIVNGQEKLIRLLVVQRRNFPIALIRDAWRQKGDIFSNKGISIRCVNSDFSVSIMIAHYLNNGSCSLSISRGGQIFYFPLIYVLKALIDASDFEIFQELMAFTPENDFLEACIISMLRTSLEKGLSTQCDFLNYLGKIYRIKMEVPEWYSDIVVGRLFLSECVCIHLDDSFDKFLLLVELCNKLYALAQGKISPDNLDSPMLQEVLLPGSIFLSVLRSAVINWMKTLRSEFEKQMIRKAKFDREEFLTSIVNFSDISSNISNRISSFIATGNVSRDVLGIPQFKGLTILAERVNYHRYLSHFCSIHRGHFFTEIRTTFVRKLLPEAFGFLCPVNTPDGSPCGLLNHISKSCYITTEFECVDDLKGFLVQKGMKPIQELSRRSYLSLNEDKCIRIILDGCVIGYCSNLDTKHIVLSLRNLKISADSSISHYLEISCSPSQFGSIFPGLYIFSTPGRFMRPLVNIHENSVEFVGSFEQVYN</sequence>
<dbReference type="GO" id="GO:0003677">
    <property type="term" value="F:DNA binding"/>
    <property type="evidence" value="ECO:0007669"/>
    <property type="project" value="InterPro"/>
</dbReference>
<dbReference type="Gene3D" id="3.90.1100.10">
    <property type="match status" value="1"/>
</dbReference>
<dbReference type="Pfam" id="PF06883">
    <property type="entry name" value="RNA_pol_Rpa2_4"/>
    <property type="match status" value="1"/>
</dbReference>
<keyword evidence="3" id="KW-0240">DNA-directed RNA polymerase</keyword>
<dbReference type="GO" id="GO:0000428">
    <property type="term" value="C:DNA-directed RNA polymerase complex"/>
    <property type="evidence" value="ECO:0007669"/>
    <property type="project" value="UniProtKB-KW"/>
</dbReference>
<keyword evidence="5" id="KW-0548">Nucleotidyltransferase</keyword>
<dbReference type="InterPro" id="IPR007642">
    <property type="entry name" value="RNA_pol_Rpb2_2"/>
</dbReference>
<dbReference type="GO" id="GO:0005634">
    <property type="term" value="C:nucleus"/>
    <property type="evidence" value="ECO:0007669"/>
    <property type="project" value="InterPro"/>
</dbReference>
<organism evidence="12 13">
    <name type="scientific">Oopsacas minuta</name>
    <dbReference type="NCBI Taxonomy" id="111878"/>
    <lineage>
        <taxon>Eukaryota</taxon>
        <taxon>Metazoa</taxon>
        <taxon>Porifera</taxon>
        <taxon>Hexactinellida</taxon>
        <taxon>Hexasterophora</taxon>
        <taxon>Lyssacinosida</taxon>
        <taxon>Leucopsacidae</taxon>
        <taxon>Oopsacas</taxon>
    </lineage>
</organism>
<evidence type="ECO:0000256" key="4">
    <source>
        <dbReference type="ARBA" id="ARBA00022679"/>
    </source>
</evidence>
<evidence type="ECO:0000256" key="7">
    <source>
        <dbReference type="RuleBase" id="RU000434"/>
    </source>
</evidence>
<dbReference type="GO" id="GO:0003899">
    <property type="term" value="F:DNA-directed RNA polymerase activity"/>
    <property type="evidence" value="ECO:0007669"/>
    <property type="project" value="UniProtKB-EC"/>
</dbReference>
<name>A0AAV7KEX0_9METZ</name>
<dbReference type="GO" id="GO:0006351">
    <property type="term" value="P:DNA-templated transcription"/>
    <property type="evidence" value="ECO:0007669"/>
    <property type="project" value="InterPro"/>
</dbReference>
<dbReference type="PANTHER" id="PTHR20856">
    <property type="entry name" value="DNA-DIRECTED RNA POLYMERASE I SUBUNIT 2"/>
    <property type="match status" value="1"/>
</dbReference>
<evidence type="ECO:0000256" key="6">
    <source>
        <dbReference type="ARBA" id="ARBA00023163"/>
    </source>
</evidence>